<evidence type="ECO:0000256" key="4">
    <source>
        <dbReference type="PIRSR" id="PIRSR015582-2"/>
    </source>
</evidence>
<dbReference type="Gene3D" id="3.20.20.60">
    <property type="entry name" value="Phosphoenolpyruvate-binding domains"/>
    <property type="match status" value="2"/>
</dbReference>
<protein>
    <recommendedName>
        <fullName evidence="7">ATP/GTP-binding protein</fullName>
    </recommendedName>
</protein>
<reference evidence="5 6" key="2">
    <citation type="journal article" date="2010" name="Stand. Genomic Sci.">
        <title>Complete genome sequence of Gordonia bronchialis type strain (3410).</title>
        <authorList>
            <person name="Ivanova N."/>
            <person name="Sikorski J."/>
            <person name="Jando M."/>
            <person name="Lapidus A."/>
            <person name="Nolan M."/>
            <person name="Lucas S."/>
            <person name="Del Rio T.G."/>
            <person name="Tice H."/>
            <person name="Copeland A."/>
            <person name="Cheng J.F."/>
            <person name="Chen F."/>
            <person name="Bruce D."/>
            <person name="Goodwin L."/>
            <person name="Pitluck S."/>
            <person name="Mavromatis K."/>
            <person name="Ovchinnikova G."/>
            <person name="Pati A."/>
            <person name="Chen A."/>
            <person name="Palaniappan K."/>
            <person name="Land M."/>
            <person name="Hauser L."/>
            <person name="Chang Y.J."/>
            <person name="Jeffries C.D."/>
            <person name="Chain P."/>
            <person name="Saunders E."/>
            <person name="Han C."/>
            <person name="Detter J.C."/>
            <person name="Brettin T."/>
            <person name="Rohde M."/>
            <person name="Goker M."/>
            <person name="Bristow J."/>
            <person name="Eisen J.A."/>
            <person name="Markowitz V."/>
            <person name="Hugenholtz P."/>
            <person name="Klenk H.P."/>
            <person name="Kyrpides N.C."/>
        </authorList>
    </citation>
    <scope>NUCLEOTIDE SEQUENCE [LARGE SCALE GENOMIC DNA]</scope>
    <source>
        <strain evidence="6">ATCC 25592 / DSM 43247 / BCRC 13721 / JCM 3198 / KCTC 3076 / NBRC 16047 / NCTC 10667</strain>
    </source>
</reference>
<dbReference type="GO" id="GO:0000287">
    <property type="term" value="F:magnesium ion binding"/>
    <property type="evidence" value="ECO:0007669"/>
    <property type="project" value="TreeGrafter"/>
</dbReference>
<keyword evidence="6" id="KW-1185">Reference proteome</keyword>
<organism evidence="5 6">
    <name type="scientific">Gordonia bronchialis (strain ATCC 25592 / DSM 43247 / BCRC 13721 / JCM 3198 / KCTC 3076 / NBRC 16047 / NCTC 10667)</name>
    <name type="common">Rhodococcus bronchialis</name>
    <dbReference type="NCBI Taxonomy" id="526226"/>
    <lineage>
        <taxon>Bacteria</taxon>
        <taxon>Bacillati</taxon>
        <taxon>Actinomycetota</taxon>
        <taxon>Actinomycetes</taxon>
        <taxon>Mycobacteriales</taxon>
        <taxon>Gordoniaceae</taxon>
        <taxon>Gordonia</taxon>
    </lineage>
</organism>
<evidence type="ECO:0000256" key="3">
    <source>
        <dbReference type="ARBA" id="ARBA00022842"/>
    </source>
</evidence>
<dbReference type="InterPro" id="IPR039480">
    <property type="entry name" value="C-C_Bond_Lyase-like"/>
</dbReference>
<dbReference type="GO" id="GO:0003824">
    <property type="term" value="F:catalytic activity"/>
    <property type="evidence" value="ECO:0007669"/>
    <property type="project" value="InterPro"/>
</dbReference>
<keyword evidence="2 4" id="KW-0479">Metal-binding</keyword>
<dbReference type="PANTHER" id="PTHR32308:SF10">
    <property type="entry name" value="CITRATE LYASE SUBUNIT BETA"/>
    <property type="match status" value="1"/>
</dbReference>
<dbReference type="InterPro" id="IPR040442">
    <property type="entry name" value="Pyrv_kinase-like_dom_sf"/>
</dbReference>
<dbReference type="KEGG" id="gbr:Gbro_4761"/>
<dbReference type="PANTHER" id="PTHR32308">
    <property type="entry name" value="LYASE BETA SUBUNIT, PUTATIVE (AFU_ORTHOLOGUE AFUA_4G13030)-RELATED"/>
    <property type="match status" value="1"/>
</dbReference>
<dbReference type="eggNOG" id="COG2301">
    <property type="taxonomic scope" value="Bacteria"/>
</dbReference>
<sequence length="389" mass="42806">MTPTGVRHFSHLPTAVTDDLFCVHPECITPANPRTQLALALGATLYVPGTRPDLADTITHRHAEGVTSMVIDLEDAVADHEERLATESTVETLRTLAGRDAASMLLFVRTRRSDQIRSIATDLGPSTVLNGFVIPKFGGASARADLRAVHDAENIVGAKLFAMPVLESPALVHRETRDGELAHISEVLGEFRDHVLAVRVGATDMCGLFGIRRDRDLTIYDVRVAADVIASVVNHLGRCDDTGHIVTGPVWEYFADHERLFRPTLRQTPFQEHDAVLFRQQLVRRDIDGLLREIALDRANGMHGKTVIHPAHVAPVHALSAVTHEEYHDALDILADEAGGVRRSSYRNKMNELKPHRNWALRVMDRAAVFGVTKEGVAFVDLLTALAPS</sequence>
<proteinExistence type="predicted"/>
<dbReference type="EMBL" id="CP001802">
    <property type="protein sequence ID" value="ACY23879.1"/>
    <property type="molecule type" value="Genomic_DNA"/>
</dbReference>
<evidence type="ECO:0000256" key="2">
    <source>
        <dbReference type="ARBA" id="ARBA00022723"/>
    </source>
</evidence>
<accession>D0L8D1</accession>
<dbReference type="InterPro" id="IPR015813">
    <property type="entry name" value="Pyrv/PenolPyrv_kinase-like_dom"/>
</dbReference>
<dbReference type="STRING" id="526226.Gbro_4761"/>
<dbReference type="SUPFAM" id="SSF51621">
    <property type="entry name" value="Phosphoenolpyruvate/pyruvate domain"/>
    <property type="match status" value="1"/>
</dbReference>
<evidence type="ECO:0000313" key="6">
    <source>
        <dbReference type="Proteomes" id="UP000001219"/>
    </source>
</evidence>
<evidence type="ECO:0000313" key="5">
    <source>
        <dbReference type="EMBL" id="ACY23879.1"/>
    </source>
</evidence>
<dbReference type="GO" id="GO:0006107">
    <property type="term" value="P:oxaloacetate metabolic process"/>
    <property type="evidence" value="ECO:0007669"/>
    <property type="project" value="TreeGrafter"/>
</dbReference>
<dbReference type="Proteomes" id="UP000001219">
    <property type="component" value="Chromosome"/>
</dbReference>
<dbReference type="HOGENOM" id="CLU_062194_0_0_11"/>
<evidence type="ECO:0000256" key="1">
    <source>
        <dbReference type="ARBA" id="ARBA00001946"/>
    </source>
</evidence>
<keyword evidence="3 4" id="KW-0460">Magnesium</keyword>
<reference evidence="6" key="1">
    <citation type="submission" date="2009-10" db="EMBL/GenBank/DDBJ databases">
        <title>The complete chromosome of Gordonia bronchialis DSM 43247.</title>
        <authorList>
            <consortium name="US DOE Joint Genome Institute (JGI-PGF)"/>
            <person name="Lucas S."/>
            <person name="Copeland A."/>
            <person name="Lapidus A."/>
            <person name="Glavina del Rio T."/>
            <person name="Dalin E."/>
            <person name="Tice H."/>
            <person name="Bruce D."/>
            <person name="Goodwin L."/>
            <person name="Pitluck S."/>
            <person name="Kyrpides N."/>
            <person name="Mavromatis K."/>
            <person name="Ivanova N."/>
            <person name="Ovchinnikova G."/>
            <person name="Saunders E."/>
            <person name="Brettin T."/>
            <person name="Detter J.C."/>
            <person name="Han C."/>
            <person name="Larimer F."/>
            <person name="Land M."/>
            <person name="Hauser L."/>
            <person name="Markowitz V."/>
            <person name="Cheng J.-F."/>
            <person name="Hugenholtz P."/>
            <person name="Woyke T."/>
            <person name="Wu D."/>
            <person name="Jando M."/>
            <person name="Schneider S."/>
            <person name="Goeker M."/>
            <person name="Klenk H.-P."/>
            <person name="Eisen J.A."/>
        </authorList>
    </citation>
    <scope>NUCLEOTIDE SEQUENCE [LARGE SCALE GENOMIC DNA]</scope>
    <source>
        <strain evidence="6">ATCC 25592 / DSM 43247 / BCRC 13721 / JCM 3198 / KCTC 3076 / NBRC 16047 / NCTC 10667</strain>
    </source>
</reference>
<dbReference type="Pfam" id="PF15617">
    <property type="entry name" value="C-C_Bond_Lyase"/>
    <property type="match status" value="1"/>
</dbReference>
<feature type="binding site" evidence="4">
    <location>
        <position position="204"/>
    </location>
    <ligand>
        <name>Mg(2+)</name>
        <dbReference type="ChEBI" id="CHEBI:18420"/>
    </ligand>
</feature>
<gene>
    <name evidence="5" type="ordered locus">Gbro_4761</name>
</gene>
<dbReference type="InterPro" id="IPR011206">
    <property type="entry name" value="Citrate_lyase_beta/mcl1/mcl2"/>
</dbReference>
<evidence type="ECO:0008006" key="7">
    <source>
        <dbReference type="Google" id="ProtNLM"/>
    </source>
</evidence>
<name>D0L8D1_GORB4</name>
<comment type="cofactor">
    <cofactor evidence="1">
        <name>Mg(2+)</name>
        <dbReference type="ChEBI" id="CHEBI:18420"/>
    </cofactor>
</comment>
<dbReference type="PIRSF" id="PIRSF015582">
    <property type="entry name" value="Cit_lyase_B"/>
    <property type="match status" value="1"/>
</dbReference>
<dbReference type="AlphaFoldDB" id="D0L8D1"/>